<gene>
    <name evidence="3" type="ORF">HBR001_LOCUS1269</name>
</gene>
<dbReference type="PANTHER" id="PTHR45978:SF7">
    <property type="entry name" value="SPX DOMAIN-CONTAINING PROTEIN 4"/>
    <property type="match status" value="1"/>
</dbReference>
<reference evidence="3" key="1">
    <citation type="submission" date="2022-12" db="EMBL/GenBank/DDBJ databases">
        <authorList>
            <person name="Webb A."/>
        </authorList>
    </citation>
    <scope>NUCLEOTIDE SEQUENCE</scope>
    <source>
        <strain evidence="3">Hp1</strain>
    </source>
</reference>
<feature type="region of interest" description="Disordered" evidence="1">
    <location>
        <begin position="382"/>
        <end position="409"/>
    </location>
</feature>
<sequence length="428" mass="47066">MKFGKVLQQSTQMSPSAWGPYWADYKLLKKIIKDCAQIKKEEKLQGDKLVKIKIKPSAKEDNDSIRQSQDEMNFFRTLRAEIKKIADFFIQEQAKHTSQVAAIDTSFQQLKTNLESAEAKTALMKNCVALYKELLLLENFAVMNFCGISKILKKHDKWTGYATRNKFMHMILMKQPFATYEPLLQMIDHLEHIFMQATGSSIEQHDAQKSSSRRNGDGNSSSSSSGEAPGGAGCAFGGNAERDSAFSSNNGSSNHHSPCHTPPGTRGGRRDGRTYRAAGDDTSPQFEDSVTLVRVNALRDDVRELKKIECAYDGDGEYEDNPDDSGFPDDDAEAPAVRFGDHFPTGQTSVVLPLPLQVAPAEPHSDSDAAVIAMLSMKDSASVHGSGVSSDSGDSTTKSHRTRSTKRKACAPLDMEGKRKMSVTAILN</sequence>
<dbReference type="InterPro" id="IPR004331">
    <property type="entry name" value="SPX_dom"/>
</dbReference>
<feature type="domain" description="SPX" evidence="2">
    <location>
        <begin position="1"/>
        <end position="169"/>
    </location>
</feature>
<dbReference type="CDD" id="cd14447">
    <property type="entry name" value="SPX"/>
    <property type="match status" value="1"/>
</dbReference>
<dbReference type="PANTHER" id="PTHR45978">
    <property type="entry name" value="SPX DOMAIN-CONTAINING PROTEIN 3"/>
    <property type="match status" value="1"/>
</dbReference>
<keyword evidence="4" id="KW-1185">Reference proteome</keyword>
<dbReference type="InterPro" id="IPR031142">
    <property type="entry name" value="SPX_prot"/>
</dbReference>
<feature type="compositionally biased region" description="Low complexity" evidence="1">
    <location>
        <begin position="382"/>
        <end position="396"/>
    </location>
</feature>
<comment type="caution">
    <text evidence="3">The sequence shown here is derived from an EMBL/GenBank/DDBJ whole genome shotgun (WGS) entry which is preliminary data.</text>
</comment>
<dbReference type="PROSITE" id="PS51382">
    <property type="entry name" value="SPX"/>
    <property type="match status" value="1"/>
</dbReference>
<evidence type="ECO:0000313" key="4">
    <source>
        <dbReference type="Proteomes" id="UP001162031"/>
    </source>
</evidence>
<organism evidence="3 4">
    <name type="scientific">Hyaloperonospora brassicae</name>
    <name type="common">Brassica downy mildew</name>
    <name type="synonym">Peronospora brassicae</name>
    <dbReference type="NCBI Taxonomy" id="162125"/>
    <lineage>
        <taxon>Eukaryota</taxon>
        <taxon>Sar</taxon>
        <taxon>Stramenopiles</taxon>
        <taxon>Oomycota</taxon>
        <taxon>Peronosporomycetes</taxon>
        <taxon>Peronosporales</taxon>
        <taxon>Peronosporaceae</taxon>
        <taxon>Hyaloperonospora</taxon>
    </lineage>
</organism>
<dbReference type="AlphaFoldDB" id="A0AAV0T4G2"/>
<dbReference type="Pfam" id="PF03105">
    <property type="entry name" value="SPX"/>
    <property type="match status" value="1"/>
</dbReference>
<accession>A0AAV0T4G2</accession>
<dbReference type="GO" id="GO:0016036">
    <property type="term" value="P:cellular response to phosphate starvation"/>
    <property type="evidence" value="ECO:0007669"/>
    <property type="project" value="InterPro"/>
</dbReference>
<evidence type="ECO:0000256" key="1">
    <source>
        <dbReference type="SAM" id="MobiDB-lite"/>
    </source>
</evidence>
<evidence type="ECO:0000259" key="2">
    <source>
        <dbReference type="PROSITE" id="PS51382"/>
    </source>
</evidence>
<name>A0AAV0T4G2_HYABA</name>
<protein>
    <recommendedName>
        <fullName evidence="2">SPX domain-containing protein</fullName>
    </recommendedName>
</protein>
<dbReference type="EMBL" id="CANTFL010000136">
    <property type="protein sequence ID" value="CAI5714579.1"/>
    <property type="molecule type" value="Genomic_DNA"/>
</dbReference>
<proteinExistence type="predicted"/>
<feature type="compositionally biased region" description="Low complexity" evidence="1">
    <location>
        <begin position="217"/>
        <end position="227"/>
    </location>
</feature>
<feature type="compositionally biased region" description="Low complexity" evidence="1">
    <location>
        <begin position="247"/>
        <end position="256"/>
    </location>
</feature>
<dbReference type="Proteomes" id="UP001162031">
    <property type="component" value="Unassembled WGS sequence"/>
</dbReference>
<evidence type="ECO:0000313" key="3">
    <source>
        <dbReference type="EMBL" id="CAI5714579.1"/>
    </source>
</evidence>
<feature type="compositionally biased region" description="Basic residues" evidence="1">
    <location>
        <begin position="398"/>
        <end position="409"/>
    </location>
</feature>
<feature type="region of interest" description="Disordered" evidence="1">
    <location>
        <begin position="201"/>
        <end position="284"/>
    </location>
</feature>